<dbReference type="AlphaFoldDB" id="A0A917Z4V5"/>
<sequence>MCTCRWTNESLDDMERRLPVCCGVRSDSSGRHRHLARRTGGVPDPAGAGVPDIVIFTESDERDTLCVRKAMRDTGIRWATVRSR</sequence>
<comment type="caution">
    <text evidence="1">The sequence shown here is derived from an EMBL/GenBank/DDBJ whole genome shotgun (WGS) entry which is preliminary data.</text>
</comment>
<organism evidence="1 2">
    <name type="scientific">Nonomuraea cavernae</name>
    <dbReference type="NCBI Taxonomy" id="2045107"/>
    <lineage>
        <taxon>Bacteria</taxon>
        <taxon>Bacillati</taxon>
        <taxon>Actinomycetota</taxon>
        <taxon>Actinomycetes</taxon>
        <taxon>Streptosporangiales</taxon>
        <taxon>Streptosporangiaceae</taxon>
        <taxon>Nonomuraea</taxon>
    </lineage>
</organism>
<dbReference type="Proteomes" id="UP000646523">
    <property type="component" value="Unassembled WGS sequence"/>
</dbReference>
<gene>
    <name evidence="1" type="ORF">GCM10012289_50390</name>
</gene>
<protein>
    <submittedName>
        <fullName evidence="1">Uncharacterized protein</fullName>
    </submittedName>
</protein>
<evidence type="ECO:0000313" key="1">
    <source>
        <dbReference type="EMBL" id="GGO75401.1"/>
    </source>
</evidence>
<evidence type="ECO:0000313" key="2">
    <source>
        <dbReference type="Proteomes" id="UP000646523"/>
    </source>
</evidence>
<keyword evidence="2" id="KW-1185">Reference proteome</keyword>
<name>A0A917Z4V5_9ACTN</name>
<proteinExistence type="predicted"/>
<reference evidence="1" key="2">
    <citation type="submission" date="2020-09" db="EMBL/GenBank/DDBJ databases">
        <authorList>
            <person name="Sun Q."/>
            <person name="Zhou Y."/>
        </authorList>
    </citation>
    <scope>NUCLEOTIDE SEQUENCE</scope>
    <source>
        <strain evidence="1">CGMCC 4.7368</strain>
    </source>
</reference>
<accession>A0A917Z4V5</accession>
<reference evidence="1" key="1">
    <citation type="journal article" date="2014" name="Int. J. Syst. Evol. Microbiol.">
        <title>Complete genome sequence of Corynebacterium casei LMG S-19264T (=DSM 44701T), isolated from a smear-ripened cheese.</title>
        <authorList>
            <consortium name="US DOE Joint Genome Institute (JGI-PGF)"/>
            <person name="Walter F."/>
            <person name="Albersmeier A."/>
            <person name="Kalinowski J."/>
            <person name="Ruckert C."/>
        </authorList>
    </citation>
    <scope>NUCLEOTIDE SEQUENCE</scope>
    <source>
        <strain evidence="1">CGMCC 4.7368</strain>
    </source>
</reference>
<dbReference type="EMBL" id="BMNH01000017">
    <property type="protein sequence ID" value="GGO75401.1"/>
    <property type="molecule type" value="Genomic_DNA"/>
</dbReference>